<sequence>MLRTPPMRLLRLLHPLLLLPLFLPLFLPLAVAAAPDAALEKLETGYEAQGWNGVGQLEIGRRGFCTASLISPTLVLTAAHCLFDPRTGKRVDASALRFLAGLRNGRADATRDIRRAAIHPDYVYSRHASVADVNYDLALLELQSPIQLPSIQPFTTGAAPTDGASVGVVSYAQGRAQTLSYQKVCHVLGRADSVVEMSCDIDFGSSGAPVFEMKDGRPVIVSVISAKSKLRGGKVSLGVAVAGALPRLKSELALNEGSRFLRPPQGGTTRLIGAAPAGVRAGGAKFVRP</sequence>
<dbReference type="Pfam" id="PF13365">
    <property type="entry name" value="Trypsin_2"/>
    <property type="match status" value="1"/>
</dbReference>
<feature type="domain" description="Peptidase S1" evidence="2">
    <location>
        <begin position="30"/>
        <end position="253"/>
    </location>
</feature>
<dbReference type="EMBL" id="FNOB01000029">
    <property type="protein sequence ID" value="SDX77968.1"/>
    <property type="molecule type" value="Genomic_DNA"/>
</dbReference>
<name>A0AAN4UUP9_9RHOB</name>
<dbReference type="InterPro" id="IPR043504">
    <property type="entry name" value="Peptidase_S1_PA_chymotrypsin"/>
</dbReference>
<reference evidence="4 5" key="2">
    <citation type="submission" date="2016-10" db="EMBL/GenBank/DDBJ databases">
        <authorList>
            <person name="Varghese N."/>
            <person name="Submissions S."/>
        </authorList>
    </citation>
    <scope>NUCLEOTIDE SEQUENCE [LARGE SCALE GENOMIC DNA]</scope>
    <source>
        <strain evidence="4 5">DSM 24802</strain>
    </source>
</reference>
<dbReference type="InterPro" id="IPR001314">
    <property type="entry name" value="Peptidase_S1A"/>
</dbReference>
<evidence type="ECO:0000313" key="3">
    <source>
        <dbReference type="EMBL" id="GHE05621.1"/>
    </source>
</evidence>
<accession>A0AAN4UUP9</accession>
<dbReference type="PRINTS" id="PR00722">
    <property type="entry name" value="CHYMOTRYPSIN"/>
</dbReference>
<reference evidence="3" key="3">
    <citation type="submission" date="2023-06" db="EMBL/GenBank/DDBJ databases">
        <authorList>
            <person name="Sun Q."/>
            <person name="Zhou Y."/>
        </authorList>
    </citation>
    <scope>NUCLEOTIDE SEQUENCE</scope>
    <source>
        <strain evidence="3">CGMCC 1.10859</strain>
    </source>
</reference>
<dbReference type="InterPro" id="IPR009003">
    <property type="entry name" value="Peptidase_S1_PA"/>
</dbReference>
<keyword evidence="5" id="KW-1185">Reference proteome</keyword>
<organism evidence="3 6">
    <name type="scientific">Allgaiera indica</name>
    <dbReference type="NCBI Taxonomy" id="765699"/>
    <lineage>
        <taxon>Bacteria</taxon>
        <taxon>Pseudomonadati</taxon>
        <taxon>Pseudomonadota</taxon>
        <taxon>Alphaproteobacteria</taxon>
        <taxon>Rhodobacterales</taxon>
        <taxon>Paracoccaceae</taxon>
        <taxon>Allgaiera</taxon>
    </lineage>
</organism>
<dbReference type="AlphaFoldDB" id="A0AAN4UUP9"/>
<dbReference type="PROSITE" id="PS00134">
    <property type="entry name" value="TRYPSIN_HIS"/>
    <property type="match status" value="1"/>
</dbReference>
<dbReference type="InterPro" id="IPR001254">
    <property type="entry name" value="Trypsin_dom"/>
</dbReference>
<dbReference type="SUPFAM" id="SSF50494">
    <property type="entry name" value="Trypsin-like serine proteases"/>
    <property type="match status" value="1"/>
</dbReference>
<keyword evidence="3" id="KW-0645">Protease</keyword>
<dbReference type="InterPro" id="IPR018114">
    <property type="entry name" value="TRYPSIN_HIS"/>
</dbReference>
<reference evidence="3" key="1">
    <citation type="journal article" date="2014" name="Int. J. Syst. Evol. Microbiol.">
        <title>Complete genome sequence of Corynebacterium casei LMG S-19264T (=DSM 44701T), isolated from a smear-ripened cheese.</title>
        <authorList>
            <consortium name="US DOE Joint Genome Institute (JGI-PGF)"/>
            <person name="Walter F."/>
            <person name="Albersmeier A."/>
            <person name="Kalinowski J."/>
            <person name="Ruckert C."/>
        </authorList>
    </citation>
    <scope>NUCLEOTIDE SEQUENCE</scope>
    <source>
        <strain evidence="3">CGMCC 1.10859</strain>
    </source>
</reference>
<evidence type="ECO:0000313" key="4">
    <source>
        <dbReference type="EMBL" id="SDX77968.1"/>
    </source>
</evidence>
<evidence type="ECO:0000259" key="2">
    <source>
        <dbReference type="PROSITE" id="PS50240"/>
    </source>
</evidence>
<evidence type="ECO:0000313" key="6">
    <source>
        <dbReference type="Proteomes" id="UP000634647"/>
    </source>
</evidence>
<dbReference type="PANTHER" id="PTHR15462:SF8">
    <property type="entry name" value="SERINE PROTEASE"/>
    <property type="match status" value="1"/>
</dbReference>
<dbReference type="Proteomes" id="UP000199541">
    <property type="component" value="Unassembled WGS sequence"/>
</dbReference>
<comment type="caution">
    <text evidence="3">The sequence shown here is derived from an EMBL/GenBank/DDBJ whole genome shotgun (WGS) entry which is preliminary data.</text>
</comment>
<keyword evidence="3" id="KW-0378">Hydrolase</keyword>
<gene>
    <name evidence="3" type="ORF">GCM10008024_37150</name>
    <name evidence="4" type="ORF">SAMN05444006_12925</name>
</gene>
<evidence type="ECO:0000256" key="1">
    <source>
        <dbReference type="ARBA" id="ARBA00022729"/>
    </source>
</evidence>
<protein>
    <submittedName>
        <fullName evidence="3">Serine protease</fullName>
    </submittedName>
    <submittedName>
        <fullName evidence="4">Trypsin-like peptidase domain-containing protein</fullName>
    </submittedName>
</protein>
<dbReference type="SMART" id="SM00020">
    <property type="entry name" value="Tryp_SPc"/>
    <property type="match status" value="1"/>
</dbReference>
<proteinExistence type="predicted"/>
<dbReference type="PROSITE" id="PS50240">
    <property type="entry name" value="TRYPSIN_DOM"/>
    <property type="match status" value="1"/>
</dbReference>
<dbReference type="GO" id="GO:0006508">
    <property type="term" value="P:proteolysis"/>
    <property type="evidence" value="ECO:0007669"/>
    <property type="project" value="UniProtKB-KW"/>
</dbReference>
<dbReference type="Proteomes" id="UP000634647">
    <property type="component" value="Unassembled WGS sequence"/>
</dbReference>
<keyword evidence="1" id="KW-0732">Signal</keyword>
<dbReference type="InterPro" id="IPR050966">
    <property type="entry name" value="Glutamyl_endopeptidase"/>
</dbReference>
<dbReference type="GO" id="GO:0004252">
    <property type="term" value="F:serine-type endopeptidase activity"/>
    <property type="evidence" value="ECO:0007669"/>
    <property type="project" value="InterPro"/>
</dbReference>
<dbReference type="EMBL" id="BNAB01000026">
    <property type="protein sequence ID" value="GHE05621.1"/>
    <property type="molecule type" value="Genomic_DNA"/>
</dbReference>
<dbReference type="Gene3D" id="2.40.10.10">
    <property type="entry name" value="Trypsin-like serine proteases"/>
    <property type="match status" value="2"/>
</dbReference>
<dbReference type="RefSeq" id="WP_092164180.1">
    <property type="nucleotide sequence ID" value="NZ_BNAB01000026.1"/>
</dbReference>
<dbReference type="PANTHER" id="PTHR15462">
    <property type="entry name" value="SERINE PROTEASE"/>
    <property type="match status" value="1"/>
</dbReference>
<evidence type="ECO:0000313" key="5">
    <source>
        <dbReference type="Proteomes" id="UP000199541"/>
    </source>
</evidence>